<dbReference type="PROSITE" id="PS50026">
    <property type="entry name" value="EGF_3"/>
    <property type="match status" value="3"/>
</dbReference>
<evidence type="ECO:0000256" key="1">
    <source>
        <dbReference type="ARBA" id="ARBA00022536"/>
    </source>
</evidence>
<dbReference type="Gene3D" id="2.10.25.10">
    <property type="entry name" value="Laminin"/>
    <property type="match status" value="3"/>
</dbReference>
<evidence type="ECO:0000256" key="6">
    <source>
        <dbReference type="SAM" id="MobiDB-lite"/>
    </source>
</evidence>
<feature type="chain" id="PRO_5032455698" description="EGF-like domain-containing protein" evidence="8">
    <location>
        <begin position="23"/>
        <end position="1451"/>
    </location>
</feature>
<evidence type="ECO:0000313" key="11">
    <source>
        <dbReference type="Proteomes" id="UP000663873"/>
    </source>
</evidence>
<feature type="domain" description="EGF-like" evidence="9">
    <location>
        <begin position="1256"/>
        <end position="1296"/>
    </location>
</feature>
<feature type="signal peptide" evidence="8">
    <location>
        <begin position="1"/>
        <end position="22"/>
    </location>
</feature>
<dbReference type="PROSITE" id="PS51125">
    <property type="entry name" value="NHL"/>
    <property type="match status" value="1"/>
</dbReference>
<proteinExistence type="predicted"/>
<feature type="transmembrane region" description="Helical" evidence="7">
    <location>
        <begin position="1390"/>
        <end position="1411"/>
    </location>
</feature>
<dbReference type="SUPFAM" id="SSF57196">
    <property type="entry name" value="EGF/Laminin"/>
    <property type="match status" value="3"/>
</dbReference>
<reference evidence="10" key="1">
    <citation type="submission" date="2021-02" db="EMBL/GenBank/DDBJ databases">
        <authorList>
            <person name="Nowell W R."/>
        </authorList>
    </citation>
    <scope>NUCLEOTIDE SEQUENCE</scope>
</reference>
<dbReference type="Pfam" id="PF01436">
    <property type="entry name" value="NHL"/>
    <property type="match status" value="1"/>
</dbReference>
<dbReference type="InterPro" id="IPR011042">
    <property type="entry name" value="6-blade_b-propeller_TolB-like"/>
</dbReference>
<dbReference type="CDD" id="cd00054">
    <property type="entry name" value="EGF_CA"/>
    <property type="match status" value="3"/>
</dbReference>
<dbReference type="PROSITE" id="PS00022">
    <property type="entry name" value="EGF_1"/>
    <property type="match status" value="2"/>
</dbReference>
<dbReference type="SMART" id="SM00179">
    <property type="entry name" value="EGF_CA"/>
    <property type="match status" value="2"/>
</dbReference>
<comment type="caution">
    <text evidence="10">The sequence shown here is derived from an EMBL/GenBank/DDBJ whole genome shotgun (WGS) entry which is preliminary data.</text>
</comment>
<feature type="domain" description="EGF-like" evidence="9">
    <location>
        <begin position="1337"/>
        <end position="1374"/>
    </location>
</feature>
<evidence type="ECO:0000256" key="3">
    <source>
        <dbReference type="ARBA" id="ARBA00023157"/>
    </source>
</evidence>
<keyword evidence="2" id="KW-0677">Repeat</keyword>
<dbReference type="InterPro" id="IPR051022">
    <property type="entry name" value="Notch_Cell-Fate_Det"/>
</dbReference>
<comment type="caution">
    <text evidence="4">Lacks conserved residue(s) required for the propagation of feature annotation.</text>
</comment>
<evidence type="ECO:0000256" key="8">
    <source>
        <dbReference type="SAM" id="SignalP"/>
    </source>
</evidence>
<dbReference type="Pfam" id="PF00008">
    <property type="entry name" value="EGF"/>
    <property type="match status" value="1"/>
</dbReference>
<organism evidence="10 11">
    <name type="scientific">Rotaria socialis</name>
    <dbReference type="NCBI Taxonomy" id="392032"/>
    <lineage>
        <taxon>Eukaryota</taxon>
        <taxon>Metazoa</taxon>
        <taxon>Spiralia</taxon>
        <taxon>Gnathifera</taxon>
        <taxon>Rotifera</taxon>
        <taxon>Eurotatoria</taxon>
        <taxon>Bdelloidea</taxon>
        <taxon>Philodinida</taxon>
        <taxon>Philodinidae</taxon>
        <taxon>Rotaria</taxon>
    </lineage>
</organism>
<dbReference type="GO" id="GO:0005509">
    <property type="term" value="F:calcium ion binding"/>
    <property type="evidence" value="ECO:0007669"/>
    <property type="project" value="InterPro"/>
</dbReference>
<keyword evidence="7" id="KW-0472">Membrane</keyword>
<keyword evidence="8" id="KW-0732">Signal</keyword>
<gene>
    <name evidence="10" type="ORF">UJA718_LOCUS5873</name>
</gene>
<keyword evidence="7" id="KW-1133">Transmembrane helix</keyword>
<evidence type="ECO:0000256" key="5">
    <source>
        <dbReference type="PROSITE-ProRule" id="PRU00504"/>
    </source>
</evidence>
<dbReference type="CDD" id="cd05819">
    <property type="entry name" value="NHL"/>
    <property type="match status" value="1"/>
</dbReference>
<evidence type="ECO:0000256" key="4">
    <source>
        <dbReference type="PROSITE-ProRule" id="PRU00076"/>
    </source>
</evidence>
<keyword evidence="1 4" id="KW-0245">EGF-like domain</keyword>
<dbReference type="SMART" id="SM00181">
    <property type="entry name" value="EGF"/>
    <property type="match status" value="3"/>
</dbReference>
<keyword evidence="7" id="KW-0812">Transmembrane</keyword>
<dbReference type="Gene3D" id="2.120.10.30">
    <property type="entry name" value="TolB, C-terminal domain"/>
    <property type="match status" value="1"/>
</dbReference>
<feature type="disulfide bond" evidence="4">
    <location>
        <begin position="1286"/>
        <end position="1295"/>
    </location>
</feature>
<feature type="domain" description="EGF-like" evidence="9">
    <location>
        <begin position="1298"/>
        <end position="1335"/>
    </location>
</feature>
<dbReference type="EMBL" id="CAJOBP010000529">
    <property type="protein sequence ID" value="CAF4190064.1"/>
    <property type="molecule type" value="Genomic_DNA"/>
</dbReference>
<feature type="disulfide bond" evidence="4">
    <location>
        <begin position="1325"/>
        <end position="1334"/>
    </location>
</feature>
<evidence type="ECO:0000256" key="7">
    <source>
        <dbReference type="SAM" id="Phobius"/>
    </source>
</evidence>
<dbReference type="InterPro" id="IPR001881">
    <property type="entry name" value="EGF-like_Ca-bd_dom"/>
</dbReference>
<evidence type="ECO:0000313" key="10">
    <source>
        <dbReference type="EMBL" id="CAF4190064.1"/>
    </source>
</evidence>
<keyword evidence="11" id="KW-1185">Reference proteome</keyword>
<evidence type="ECO:0000256" key="2">
    <source>
        <dbReference type="ARBA" id="ARBA00022737"/>
    </source>
</evidence>
<evidence type="ECO:0000259" key="9">
    <source>
        <dbReference type="PROSITE" id="PS50026"/>
    </source>
</evidence>
<feature type="repeat" description="NHL" evidence="5">
    <location>
        <begin position="477"/>
        <end position="507"/>
    </location>
</feature>
<dbReference type="PROSITE" id="PS01186">
    <property type="entry name" value="EGF_2"/>
    <property type="match status" value="2"/>
</dbReference>
<feature type="region of interest" description="Disordered" evidence="6">
    <location>
        <begin position="788"/>
        <end position="835"/>
    </location>
</feature>
<protein>
    <recommendedName>
        <fullName evidence="9">EGF-like domain-containing protein</fullName>
    </recommendedName>
</protein>
<dbReference type="InterPro" id="IPR001258">
    <property type="entry name" value="NHL_repeat"/>
</dbReference>
<keyword evidence="3 4" id="KW-1015">Disulfide bond</keyword>
<dbReference type="Proteomes" id="UP000663873">
    <property type="component" value="Unassembled WGS sequence"/>
</dbReference>
<dbReference type="Gene3D" id="2.40.10.500">
    <property type="match status" value="1"/>
</dbReference>
<sequence length="1451" mass="156630">MPSNYILLASLLFVLIITGISVTQILDCKNNETYSENIYKKCPKGFIGSLCTPKKTGLCTDGDSTNSLSILLITFGSGNQTYSNKTAEELNFTTSYTQSFKDQITSDKFALVNKVPVANEWHSGASDYTTDDTDGYMFLVNVGKEDKCIFKYEVHNLCVGLRYEFSAYLANVMKEEHYDGKINIKFRVKETPESKKSKIVEKKTDDISAYENMTWEKYGLSFVAQTGAAELFLDSKHEGKKNYYLAVDDIKLRICSANRSVPALPNFTTGDTVLTPEYRAPIILATALHLKLSISSALNVYESFLQKYFFQLTKLCMLLHFSDIVSYNQPEICPNATWDQTGVTVVNQTVIGKSTPGIFVDTNNTLYVASNDKSRIFIFFENGTNSTHEFVSLSKTSTIFISTNREVYFEKFNTKGEIHKWSQNSSQSTSAKFDDHCYGLFIDTQNTLYCSMYENKKVQKKSLNDDSKKTETITEKLSKPLGISVDTHMYLYVADNNNNRIQLFKPGQKKGTTIAGTGAPNSLELRYPTDVVLDADGDLFIADNGNNRVIRSNEDGYQCVVGCNGNQRSTSSSLIKPYALRFDSHGNLFVADEPNYRVQKFTIKPNSCEHENEEILAATNISTTTIQPTTSPVATTTTSTPTTTTTTITRATTPSTTPIITEITSTSKVSTTTKSETTSAATIQTTRTTEATSSAIATNRNITATATTTTETNSTTTVTITAKTGTTSTTTTTITSTTMTETSSTTTVTTTTTTETTSTTTTTTSTSTVTATTITTTTSTTTATTTTTTEITSTTTETSTTTTETSSTTTLTTATTTGTTSTTTETTTTTTETTSTTTTTTKNTIAIATTTIQTIATTAATMTTGTETTGTTTRTTSKNTTPIVSSNTETISATTGRATTRTATTSGYATGTMKTSAATPAATATTEFISTPKVAATSSITTTLTITTLLIEISSETTTSETPTISIIATPRETITMTKTTPNTETTSATMKVTITTTEGRSVTATPVLTTATATEANLTTATTTIELFTEAIPTEAITNSTSVTIIETGTRRISTTPTESITAAITSTETTAMSIGTTEISTTEALGPTTTAIIIVTTSTIPETTTTTDVTNETVEMAVSMSSTINNGATATTIAITDVVTAVTITTAKKVSTATVTTTTRTTTATSIETTITTATGTGTNVRLTAFVSSNLTTISVAATTIGTSTPTIRRTESNRLTSSTTMPTTKSQQRETQPPFIPTQICNNSQIGVNCNVSNSPCDLLKPCQNNGICERNPTDINCYNCLCSRGFNGSHCDFDHRPCKPQTCLDHGECNETSDSSFLCLCHDGWTGIHCQSRIDNCNHTACENHGVCRSIVLNYTCECLGDSYSGRHCEITSTKIIIFQTISKSFSYIAIIALSIVVMFIVIMDILKYCFGIDPTRDDLERIRQEKRKSRVIQQLFYVHSTAVSPE</sequence>
<dbReference type="SUPFAM" id="SSF63829">
    <property type="entry name" value="Calcium-dependent phosphotriesterase"/>
    <property type="match status" value="1"/>
</dbReference>
<dbReference type="PANTHER" id="PTHR24049">
    <property type="entry name" value="CRUMBS FAMILY MEMBER"/>
    <property type="match status" value="1"/>
</dbReference>
<name>A0A820AFS3_9BILA</name>
<dbReference type="InterPro" id="IPR000742">
    <property type="entry name" value="EGF"/>
</dbReference>
<accession>A0A820AFS3</accession>